<evidence type="ECO:0000313" key="3">
    <source>
        <dbReference type="Proteomes" id="UP001597301"/>
    </source>
</evidence>
<protein>
    <recommendedName>
        <fullName evidence="1">UPF0435 protein ACFSCZ_16425</fullName>
    </recommendedName>
</protein>
<dbReference type="InterPro" id="IPR009507">
    <property type="entry name" value="UPF0435"/>
</dbReference>
<dbReference type="RefSeq" id="WP_380775443.1">
    <property type="nucleotide sequence ID" value="NZ_JBHUEO010000067.1"/>
</dbReference>
<comment type="caution">
    <text evidence="2">The sequence shown here is derived from an EMBL/GenBank/DDBJ whole genome shotgun (WGS) entry which is preliminary data.</text>
</comment>
<name>A0ABW4KKP9_9BACI</name>
<organism evidence="2 3">
    <name type="scientific">Siminovitchia sediminis</name>
    <dbReference type="NCBI Taxonomy" id="1274353"/>
    <lineage>
        <taxon>Bacteria</taxon>
        <taxon>Bacillati</taxon>
        <taxon>Bacillota</taxon>
        <taxon>Bacilli</taxon>
        <taxon>Bacillales</taxon>
        <taxon>Bacillaceae</taxon>
        <taxon>Siminovitchia</taxon>
    </lineage>
</organism>
<proteinExistence type="inferred from homology"/>
<keyword evidence="3" id="KW-1185">Reference proteome</keyword>
<dbReference type="Proteomes" id="UP001597301">
    <property type="component" value="Unassembled WGS sequence"/>
</dbReference>
<sequence length="74" mass="8533">MDLSKNTPENIKYVLGEITGKLRMVNTGALRPESIDNEKYEELLEIHDMVMNKDHFSPNEMQALVEEIGKLRKS</sequence>
<dbReference type="HAMAP" id="MF_00829">
    <property type="entry name" value="UPF0435"/>
    <property type="match status" value="1"/>
</dbReference>
<gene>
    <name evidence="2" type="ORF">ACFSCZ_16425</name>
</gene>
<reference evidence="3" key="1">
    <citation type="journal article" date="2019" name="Int. J. Syst. Evol. Microbiol.">
        <title>The Global Catalogue of Microorganisms (GCM) 10K type strain sequencing project: providing services to taxonomists for standard genome sequencing and annotation.</title>
        <authorList>
            <consortium name="The Broad Institute Genomics Platform"/>
            <consortium name="The Broad Institute Genome Sequencing Center for Infectious Disease"/>
            <person name="Wu L."/>
            <person name="Ma J."/>
        </authorList>
    </citation>
    <scope>NUCLEOTIDE SEQUENCE [LARGE SCALE GENOMIC DNA]</scope>
    <source>
        <strain evidence="3">CGMCC 1.12295</strain>
    </source>
</reference>
<evidence type="ECO:0000256" key="1">
    <source>
        <dbReference type="HAMAP-Rule" id="MF_00829"/>
    </source>
</evidence>
<dbReference type="EMBL" id="JBHUEO010000067">
    <property type="protein sequence ID" value="MFD1708304.1"/>
    <property type="molecule type" value="Genomic_DNA"/>
</dbReference>
<accession>A0ABW4KKP9</accession>
<comment type="similarity">
    <text evidence="1">Belongs to the UPF0435 family.</text>
</comment>
<evidence type="ECO:0000313" key="2">
    <source>
        <dbReference type="EMBL" id="MFD1708304.1"/>
    </source>
</evidence>
<dbReference type="Pfam" id="PF06569">
    <property type="entry name" value="DUF1128"/>
    <property type="match status" value="1"/>
</dbReference>